<protein>
    <submittedName>
        <fullName evidence="2">Uncharacterized protein</fullName>
    </submittedName>
</protein>
<organism evidence="2 3">
    <name type="scientific">Leptospira kirschneri str. 200802841</name>
    <dbReference type="NCBI Taxonomy" id="1193047"/>
    <lineage>
        <taxon>Bacteria</taxon>
        <taxon>Pseudomonadati</taxon>
        <taxon>Spirochaetota</taxon>
        <taxon>Spirochaetia</taxon>
        <taxon>Leptospirales</taxon>
        <taxon>Leptospiraceae</taxon>
        <taxon>Leptospira</taxon>
    </lineage>
</organism>
<keyword evidence="3" id="KW-1185">Reference proteome</keyword>
<dbReference type="AlphaFoldDB" id="A0A828Y9X3"/>
<evidence type="ECO:0000256" key="1">
    <source>
        <dbReference type="SAM" id="MobiDB-lite"/>
    </source>
</evidence>
<evidence type="ECO:0000313" key="2">
    <source>
        <dbReference type="EMBL" id="EKO52655.1"/>
    </source>
</evidence>
<dbReference type="Proteomes" id="UP000006339">
    <property type="component" value="Unassembled WGS sequence"/>
</dbReference>
<name>A0A828Y9X3_9LEPT</name>
<feature type="compositionally biased region" description="Polar residues" evidence="1">
    <location>
        <begin position="28"/>
        <end position="37"/>
    </location>
</feature>
<accession>A0A828Y9X3</accession>
<dbReference type="EMBL" id="AKWH02000019">
    <property type="protein sequence ID" value="EKO52655.1"/>
    <property type="molecule type" value="Genomic_DNA"/>
</dbReference>
<reference evidence="2" key="1">
    <citation type="submission" date="2012-10" db="EMBL/GenBank/DDBJ databases">
        <authorList>
            <person name="Harkins D.M."/>
            <person name="Durkin A.S."/>
            <person name="Brinkac L.M."/>
            <person name="Selengut J.D."/>
            <person name="Sanka R."/>
            <person name="DePew J."/>
            <person name="Purushe J."/>
            <person name="Picardeau M."/>
            <person name="Werts C."/>
            <person name="Goarant C."/>
            <person name="Vinetz J.M."/>
            <person name="Sutton G.G."/>
            <person name="Nelson W.C."/>
            <person name="Fouts D.E."/>
        </authorList>
    </citation>
    <scope>NUCLEOTIDE SEQUENCE [LARGE SCALE GENOMIC DNA]</scope>
    <source>
        <strain evidence="2">200802841</strain>
    </source>
</reference>
<proteinExistence type="predicted"/>
<gene>
    <name evidence="2" type="ORF">LEP1GSC131_2953</name>
</gene>
<feature type="region of interest" description="Disordered" evidence="1">
    <location>
        <begin position="1"/>
        <end position="37"/>
    </location>
</feature>
<evidence type="ECO:0000313" key="3">
    <source>
        <dbReference type="Proteomes" id="UP000006339"/>
    </source>
</evidence>
<sequence length="37" mass="3933">MLKNFPERGLSGDLGSAQGEPSPAIFFSLTQKNGQIP</sequence>
<comment type="caution">
    <text evidence="2">The sequence shown here is derived from an EMBL/GenBank/DDBJ whole genome shotgun (WGS) entry which is preliminary data.</text>
</comment>